<evidence type="ECO:0000256" key="7">
    <source>
        <dbReference type="ARBA" id="ARBA00048692"/>
    </source>
</evidence>
<evidence type="ECO:0000313" key="10">
    <source>
        <dbReference type="EMBL" id="PSW25912.1"/>
    </source>
</evidence>
<dbReference type="STRING" id="680026.AB733_09160"/>
<feature type="region of interest" description="Disordered" evidence="9">
    <location>
        <begin position="1"/>
        <end position="27"/>
    </location>
</feature>
<keyword evidence="8 10" id="KW-0808">Transferase</keyword>
<dbReference type="OrthoDB" id="9810309at2"/>
<evidence type="ECO:0000256" key="8">
    <source>
        <dbReference type="PIRNR" id="PIRNR015617"/>
    </source>
</evidence>
<comment type="catalytic activity">
    <reaction evidence="6 8">
        <text>2 cob(II)yrinate a,c diamide + reduced [electron-transfer flavoprotein] + 2 ATP = 2 adenosylcob(III)yrinate a,c-diamide + 2 triphosphate + oxidized [electron-transfer flavoprotein] + 3 H(+)</text>
        <dbReference type="Rhea" id="RHEA:11528"/>
        <dbReference type="Rhea" id="RHEA-COMP:10685"/>
        <dbReference type="Rhea" id="RHEA-COMP:10686"/>
        <dbReference type="ChEBI" id="CHEBI:15378"/>
        <dbReference type="ChEBI" id="CHEBI:18036"/>
        <dbReference type="ChEBI" id="CHEBI:30616"/>
        <dbReference type="ChEBI" id="CHEBI:57692"/>
        <dbReference type="ChEBI" id="CHEBI:58307"/>
        <dbReference type="ChEBI" id="CHEBI:58503"/>
        <dbReference type="ChEBI" id="CHEBI:58537"/>
        <dbReference type="EC" id="2.5.1.17"/>
    </reaction>
</comment>
<dbReference type="GO" id="GO:0005524">
    <property type="term" value="F:ATP binding"/>
    <property type="evidence" value="ECO:0007669"/>
    <property type="project" value="UniProtKB-UniRule"/>
</dbReference>
<dbReference type="NCBIfam" id="NF004637">
    <property type="entry name" value="PRK05986.1"/>
    <property type="match status" value="1"/>
</dbReference>
<comment type="subcellular location">
    <subcellularLocation>
        <location evidence="8">Cytoplasm</location>
    </subcellularLocation>
</comment>
<evidence type="ECO:0000313" key="11">
    <source>
        <dbReference type="Proteomes" id="UP000240481"/>
    </source>
</evidence>
<dbReference type="RefSeq" id="WP_048898500.1">
    <property type="nucleotide sequence ID" value="NZ_AP024852.1"/>
</dbReference>
<evidence type="ECO:0000256" key="2">
    <source>
        <dbReference type="ARBA" id="ARBA00007487"/>
    </source>
</evidence>
<organism evidence="10 11">
    <name type="scientific">Photobacterium swingsii</name>
    <dbReference type="NCBI Taxonomy" id="680026"/>
    <lineage>
        <taxon>Bacteria</taxon>
        <taxon>Pseudomonadati</taxon>
        <taxon>Pseudomonadota</taxon>
        <taxon>Gammaproteobacteria</taxon>
        <taxon>Vibrionales</taxon>
        <taxon>Vibrionaceae</taxon>
        <taxon>Photobacterium</taxon>
    </lineage>
</organism>
<dbReference type="EMBL" id="PYLZ01000002">
    <property type="protein sequence ID" value="PSW25912.1"/>
    <property type="molecule type" value="Genomic_DNA"/>
</dbReference>
<evidence type="ECO:0000256" key="9">
    <source>
        <dbReference type="SAM" id="MobiDB-lite"/>
    </source>
</evidence>
<dbReference type="InterPro" id="IPR003724">
    <property type="entry name" value="CblAdoTrfase_CobA"/>
</dbReference>
<keyword evidence="8" id="KW-0169">Cobalamin biosynthesis</keyword>
<sequence>MLTVKEKNQLAQQTTRHKAMKAKVHEKSDLANDDKRRVLVLTGNGKGKTSSGFGIVFRAFGHGQGCAVVQYLKGDAESGERNVLQQLGVPVVTMNTGCSFKAGYCAERERIRAREVWQQTLIFLQDPSVDVLLLDEVTYMVARKHLDVNEMIAAFEARPINQSVIITGRAAHRKLREYADTVSRVDCVKHGLQIGLKARKGIEF</sequence>
<keyword evidence="8" id="KW-0547">Nucleotide-binding</keyword>
<gene>
    <name evidence="10" type="ORF">C9I94_04915</name>
</gene>
<proteinExistence type="inferred from homology"/>
<dbReference type="PANTHER" id="PTHR46638">
    <property type="entry name" value="CORRINOID ADENOSYLTRANSFERASE"/>
    <property type="match status" value="1"/>
</dbReference>
<dbReference type="Pfam" id="PF02572">
    <property type="entry name" value="CobA_CobO_BtuR"/>
    <property type="match status" value="1"/>
</dbReference>
<comment type="function">
    <text evidence="5 8">Required for both de novo synthesis of the corrin ring for the assimilation of exogenous corrinoids. Participates in the adenosylation of a variety of incomplete and complete corrinoids.</text>
</comment>
<dbReference type="GO" id="GO:0008817">
    <property type="term" value="F:corrinoid adenosyltransferase activity"/>
    <property type="evidence" value="ECO:0007669"/>
    <property type="project" value="UniProtKB-UniRule"/>
</dbReference>
<keyword evidence="8" id="KW-0963">Cytoplasm</keyword>
<dbReference type="EC" id="2.5.1.17" evidence="3 8"/>
<dbReference type="GO" id="GO:0005737">
    <property type="term" value="C:cytoplasm"/>
    <property type="evidence" value="ECO:0007669"/>
    <property type="project" value="UniProtKB-SubCell"/>
</dbReference>
<evidence type="ECO:0000256" key="5">
    <source>
        <dbReference type="ARBA" id="ARBA00024929"/>
    </source>
</evidence>
<protein>
    <recommendedName>
        <fullName evidence="3 8">Corrinoid adenosyltransferase</fullName>
        <ecNumber evidence="3 8">2.5.1.17</ecNumber>
    </recommendedName>
    <alternativeName>
        <fullName evidence="8">Cob(II)alamin adenosyltransferase</fullName>
    </alternativeName>
    <alternativeName>
        <fullName evidence="8">Cob(II)yrinic acid a,c-diamide adenosyltransferase</fullName>
    </alternativeName>
</protein>
<dbReference type="AlphaFoldDB" id="A0A0J8VBD8"/>
<dbReference type="GO" id="GO:0009236">
    <property type="term" value="P:cobalamin biosynthetic process"/>
    <property type="evidence" value="ECO:0007669"/>
    <property type="project" value="UniProtKB-UniRule"/>
</dbReference>
<dbReference type="Proteomes" id="UP000240481">
    <property type="component" value="Unassembled WGS sequence"/>
</dbReference>
<comment type="catalytic activity">
    <reaction evidence="7 8">
        <text>2 cob(II)alamin + reduced [electron-transfer flavoprotein] + 2 ATP = 2 adenosylcob(III)alamin + 2 triphosphate + oxidized [electron-transfer flavoprotein] + 3 H(+)</text>
        <dbReference type="Rhea" id="RHEA:28671"/>
        <dbReference type="Rhea" id="RHEA-COMP:10685"/>
        <dbReference type="Rhea" id="RHEA-COMP:10686"/>
        <dbReference type="ChEBI" id="CHEBI:15378"/>
        <dbReference type="ChEBI" id="CHEBI:16304"/>
        <dbReference type="ChEBI" id="CHEBI:18036"/>
        <dbReference type="ChEBI" id="CHEBI:18408"/>
        <dbReference type="ChEBI" id="CHEBI:30616"/>
        <dbReference type="ChEBI" id="CHEBI:57692"/>
        <dbReference type="ChEBI" id="CHEBI:58307"/>
        <dbReference type="EC" id="2.5.1.17"/>
    </reaction>
</comment>
<keyword evidence="4 8" id="KW-0627">Porphyrin biosynthesis</keyword>
<accession>A0A0J8VBD8</accession>
<dbReference type="PIRSF" id="PIRSF015617">
    <property type="entry name" value="Adensltrnsf_CobA"/>
    <property type="match status" value="1"/>
</dbReference>
<comment type="caution">
    <text evidence="10">The sequence shown here is derived from an EMBL/GenBank/DDBJ whole genome shotgun (WGS) entry which is preliminary data.</text>
</comment>
<evidence type="ECO:0000256" key="3">
    <source>
        <dbReference type="ARBA" id="ARBA00012454"/>
    </source>
</evidence>
<keyword evidence="11" id="KW-1185">Reference proteome</keyword>
<evidence type="ECO:0000256" key="1">
    <source>
        <dbReference type="ARBA" id="ARBA00005121"/>
    </source>
</evidence>
<evidence type="ECO:0000256" key="6">
    <source>
        <dbReference type="ARBA" id="ARBA00048555"/>
    </source>
</evidence>
<dbReference type="UniPathway" id="UPA00148">
    <property type="reaction ID" value="UER00233"/>
</dbReference>
<dbReference type="Gene3D" id="3.40.50.300">
    <property type="entry name" value="P-loop containing nucleotide triphosphate hydrolases"/>
    <property type="match status" value="1"/>
</dbReference>
<dbReference type="InterPro" id="IPR027417">
    <property type="entry name" value="P-loop_NTPase"/>
</dbReference>
<dbReference type="PANTHER" id="PTHR46638:SF1">
    <property type="entry name" value="CORRINOID ADENOSYLTRANSFERASE"/>
    <property type="match status" value="1"/>
</dbReference>
<keyword evidence="8" id="KW-0067">ATP-binding</keyword>
<evidence type="ECO:0000256" key="4">
    <source>
        <dbReference type="ARBA" id="ARBA00023244"/>
    </source>
</evidence>
<comment type="similarity">
    <text evidence="2 8">Belongs to the Cob(I)alamin adenosyltransferase family.</text>
</comment>
<reference evidence="10 11" key="1">
    <citation type="submission" date="2018-01" db="EMBL/GenBank/DDBJ databases">
        <title>Whole genome sequencing of Histamine producing bacteria.</title>
        <authorList>
            <person name="Butler K."/>
        </authorList>
    </citation>
    <scope>NUCLEOTIDE SEQUENCE [LARGE SCALE GENOMIC DNA]</scope>
    <source>
        <strain evidence="10 11">DSM 24669</strain>
    </source>
</reference>
<dbReference type="SUPFAM" id="SSF52540">
    <property type="entry name" value="P-loop containing nucleoside triphosphate hydrolases"/>
    <property type="match status" value="1"/>
</dbReference>
<name>A0A0J8VBD8_9GAMM</name>
<dbReference type="GO" id="GO:0006779">
    <property type="term" value="P:porphyrin-containing compound biosynthetic process"/>
    <property type="evidence" value="ECO:0007669"/>
    <property type="project" value="UniProtKB-UniRule"/>
</dbReference>
<comment type="pathway">
    <text evidence="1 8">Cofactor biosynthesis; adenosylcobalamin biosynthesis; adenosylcobalamin from cob(II)yrinate a,c-diamide: step 2/7.</text>
</comment>